<reference evidence="11" key="1">
    <citation type="submission" date="2016-11" db="UniProtKB">
        <authorList>
            <consortium name="WormBaseParasite"/>
        </authorList>
    </citation>
    <scope>IDENTIFICATION</scope>
</reference>
<dbReference type="FunFam" id="3.90.800.10:FF:000001">
    <property type="entry name" value="Glutamine--tRNA ligase"/>
    <property type="match status" value="1"/>
</dbReference>
<comment type="similarity">
    <text evidence="7">Belongs to the class-I aminoacyl-tRNA synthetase family.</text>
</comment>
<evidence type="ECO:0000256" key="7">
    <source>
        <dbReference type="RuleBase" id="RU363037"/>
    </source>
</evidence>
<dbReference type="InterPro" id="IPR020061">
    <property type="entry name" value="Glu_tRNA_lig_a-bdl"/>
</dbReference>
<keyword evidence="1" id="KW-0963">Cytoplasm</keyword>
<evidence type="ECO:0000256" key="2">
    <source>
        <dbReference type="ARBA" id="ARBA00022598"/>
    </source>
</evidence>
<evidence type="ECO:0000256" key="5">
    <source>
        <dbReference type="ARBA" id="ARBA00022917"/>
    </source>
</evidence>
<dbReference type="GO" id="GO:0017102">
    <property type="term" value="C:methionyl glutamyl tRNA synthetase complex"/>
    <property type="evidence" value="ECO:0007669"/>
    <property type="project" value="TreeGrafter"/>
</dbReference>
<dbReference type="eggNOG" id="KOG1147">
    <property type="taxonomic scope" value="Eukaryota"/>
</dbReference>
<dbReference type="STRING" id="1561998.A0A1I7T8I2"/>
<dbReference type="SUPFAM" id="SSF50715">
    <property type="entry name" value="Ribosomal protein L25-like"/>
    <property type="match status" value="1"/>
</dbReference>
<keyword evidence="2 7" id="KW-0436">Ligase</keyword>
<organism evidence="10 11">
    <name type="scientific">Caenorhabditis tropicalis</name>
    <dbReference type="NCBI Taxonomy" id="1561998"/>
    <lineage>
        <taxon>Eukaryota</taxon>
        <taxon>Metazoa</taxon>
        <taxon>Ecdysozoa</taxon>
        <taxon>Nematoda</taxon>
        <taxon>Chromadorea</taxon>
        <taxon>Rhabditida</taxon>
        <taxon>Rhabditina</taxon>
        <taxon>Rhabditomorpha</taxon>
        <taxon>Rhabditoidea</taxon>
        <taxon>Rhabditidae</taxon>
        <taxon>Peloderinae</taxon>
        <taxon>Caenorhabditis</taxon>
    </lineage>
</organism>
<evidence type="ECO:0000313" key="10">
    <source>
        <dbReference type="Proteomes" id="UP000095282"/>
    </source>
</evidence>
<evidence type="ECO:0000313" key="11">
    <source>
        <dbReference type="WBParaSite" id="Csp11.Scaffold545.g3454.t1"/>
    </source>
</evidence>
<dbReference type="InterPro" id="IPR020059">
    <property type="entry name" value="Glu/Gln-tRNA-synth_Ib_codon-bd"/>
</dbReference>
<dbReference type="WBParaSite" id="Csp11.Scaffold545.g3454.t1">
    <property type="protein sequence ID" value="Csp11.Scaffold545.g3454.t1"/>
    <property type="gene ID" value="Csp11.Scaffold545.g3454"/>
</dbReference>
<evidence type="ECO:0000256" key="6">
    <source>
        <dbReference type="ARBA" id="ARBA00023146"/>
    </source>
</evidence>
<dbReference type="PANTHER" id="PTHR43097">
    <property type="entry name" value="GLUTAMINE-TRNA LIGASE"/>
    <property type="match status" value="1"/>
</dbReference>
<dbReference type="Gene3D" id="3.40.50.620">
    <property type="entry name" value="HUPs"/>
    <property type="match status" value="1"/>
</dbReference>
<keyword evidence="5 7" id="KW-0648">Protein biosynthesis</keyword>
<feature type="region of interest" description="Disordered" evidence="8">
    <location>
        <begin position="61"/>
        <end position="86"/>
    </location>
</feature>
<feature type="region of interest" description="Disordered" evidence="8">
    <location>
        <begin position="476"/>
        <end position="496"/>
    </location>
</feature>
<feature type="compositionally biased region" description="Basic and acidic residues" evidence="8">
    <location>
        <begin position="61"/>
        <end position="78"/>
    </location>
</feature>
<dbReference type="InterPro" id="IPR000738">
    <property type="entry name" value="WHEP-TRS_dom"/>
</dbReference>
<keyword evidence="3 7" id="KW-0547">Nucleotide-binding</keyword>
<keyword evidence="10" id="KW-1185">Reference proteome</keyword>
<proteinExistence type="inferred from homology"/>
<dbReference type="InterPro" id="IPR009068">
    <property type="entry name" value="uS15_NS1_RNA-bd_sf"/>
</dbReference>
<dbReference type="Pfam" id="PF03950">
    <property type="entry name" value="tRNA-synt_1c_C"/>
    <property type="match status" value="1"/>
</dbReference>
<evidence type="ECO:0000256" key="3">
    <source>
        <dbReference type="ARBA" id="ARBA00022741"/>
    </source>
</evidence>
<dbReference type="GO" id="GO:0004818">
    <property type="term" value="F:glutamate-tRNA ligase activity"/>
    <property type="evidence" value="ECO:0007669"/>
    <property type="project" value="TreeGrafter"/>
</dbReference>
<dbReference type="Pfam" id="PF00458">
    <property type="entry name" value="WHEP-TRS"/>
    <property type="match status" value="2"/>
</dbReference>
<dbReference type="SMART" id="SM00991">
    <property type="entry name" value="WHEP-TRS"/>
    <property type="match status" value="2"/>
</dbReference>
<dbReference type="InterPro" id="IPR020058">
    <property type="entry name" value="Glu/Gln-tRNA-synth_Ib_cat-dom"/>
</dbReference>
<dbReference type="FunFam" id="1.10.287.10:FF:000013">
    <property type="entry name" value="Glutamyl(E) Amino-acyl tRNA Synthetase"/>
    <property type="match status" value="1"/>
</dbReference>
<feature type="domain" description="WHEP-TRS" evidence="9">
    <location>
        <begin position="496"/>
        <end position="552"/>
    </location>
</feature>
<keyword evidence="6 7" id="KW-0030">Aminoacyl-tRNA synthetase</keyword>
<dbReference type="SUPFAM" id="SSF52374">
    <property type="entry name" value="Nucleotidylyl transferase"/>
    <property type="match status" value="1"/>
</dbReference>
<evidence type="ECO:0000259" key="9">
    <source>
        <dbReference type="PROSITE" id="PS51185"/>
    </source>
</evidence>
<dbReference type="Proteomes" id="UP000095282">
    <property type="component" value="Unplaced"/>
</dbReference>
<name>A0A1I7T8I2_9PELO</name>
<evidence type="ECO:0000256" key="4">
    <source>
        <dbReference type="ARBA" id="ARBA00022840"/>
    </source>
</evidence>
<evidence type="ECO:0000256" key="1">
    <source>
        <dbReference type="ARBA" id="ARBA00022490"/>
    </source>
</evidence>
<dbReference type="GO" id="GO:0005829">
    <property type="term" value="C:cytosol"/>
    <property type="evidence" value="ECO:0007669"/>
    <property type="project" value="TreeGrafter"/>
</dbReference>
<dbReference type="InterPro" id="IPR011035">
    <property type="entry name" value="Ribosomal_bL25/Gln-tRNA_synth"/>
</dbReference>
<dbReference type="Gene3D" id="3.90.800.10">
    <property type="entry name" value="Glutamyl-tRNA Synthetase, Domain 3"/>
    <property type="match status" value="1"/>
</dbReference>
<accession>A0A1I7T8I2</accession>
<dbReference type="Gene3D" id="1.10.1160.10">
    <property type="entry name" value="Glutamyl-trna Synthetase, Domain 2"/>
    <property type="match status" value="1"/>
</dbReference>
<evidence type="ECO:0000256" key="8">
    <source>
        <dbReference type="SAM" id="MobiDB-lite"/>
    </source>
</evidence>
<keyword evidence="4 7" id="KW-0067">ATP-binding</keyword>
<protein>
    <submittedName>
        <fullName evidence="11">WHEP-TRS domain-containing protein</fullName>
    </submittedName>
</protein>
<dbReference type="Pfam" id="PF00749">
    <property type="entry name" value="tRNA-synt_1c"/>
    <property type="match status" value="1"/>
</dbReference>
<dbReference type="InterPro" id="IPR014729">
    <property type="entry name" value="Rossmann-like_a/b/a_fold"/>
</dbReference>
<dbReference type="GO" id="GO:0006424">
    <property type="term" value="P:glutamyl-tRNA aminoacylation"/>
    <property type="evidence" value="ECO:0007669"/>
    <property type="project" value="TreeGrafter"/>
</dbReference>
<dbReference type="PANTHER" id="PTHR43097:SF5">
    <property type="entry name" value="GLUTAMATE--TRNA LIGASE"/>
    <property type="match status" value="1"/>
</dbReference>
<sequence>MRFDDTNPAKENAHFEHVIKEDLAMLNIVPDRWTHSSDHFEILLTMCEKLLKEGKAFVDDTDTETMRKEREERQDSRNRSNTPEKNLQLWEEMKKGSERGLACCVRIKIDMKSNNGAMRDPTIYRCKPEEHVRTGLKYKVYPTYDFTCPIVDSIEGVTHALRTTEYHDRDDQYYFICDALELRKPYIWEYARLNMTNTVMSKRKLTWFVDEGHVEGWDDPRLPTVRGVMRRGLTVDGLKQFIVAQGGSRSVVMMEWDKIWAFNKKVIDPVAPRFTALDTTSPLVSVELVDNITDDTSVVSLHPKNAEVGTKSIHKGKQLLLEQLDAAALKEGETVTFVNWGNIKIGKIEKKGTVITKITASLQLDNTDYKKTTKVTWLGDVKSEEGKSIPVVTAEYDHIISKAIIGKDEDWKQFINFDSVHYTKMVGEPAIRNVKKETSFRFNVKDFISLINHTLKKATKDAIATLLELKKKYKESTGSDYKPGAPPVSAPSPAAGGADIAQQIEAQGNLVRDLKATDAKSQATKDAIAKLLELKKKYKEATGSDYKPVLPKGNRTATYPLAVDC</sequence>
<dbReference type="FunFam" id="1.10.1160.10:FF:000001">
    <property type="entry name" value="Glutamine--tRNA ligase"/>
    <property type="match status" value="1"/>
</dbReference>
<dbReference type="SUPFAM" id="SSF47060">
    <property type="entry name" value="S15/NS1 RNA-binding domain"/>
    <property type="match status" value="2"/>
</dbReference>
<dbReference type="Gene3D" id="1.10.287.10">
    <property type="entry name" value="S15/NS1, RNA-binding"/>
    <property type="match status" value="2"/>
</dbReference>
<dbReference type="GO" id="GO:0005524">
    <property type="term" value="F:ATP binding"/>
    <property type="evidence" value="ECO:0007669"/>
    <property type="project" value="UniProtKB-KW"/>
</dbReference>
<dbReference type="InterPro" id="IPR050132">
    <property type="entry name" value="Gln/Glu-tRNA_Ligase"/>
</dbReference>
<dbReference type="PROSITE" id="PS51185">
    <property type="entry name" value="WHEP_TRS_2"/>
    <property type="match status" value="1"/>
</dbReference>
<dbReference type="AlphaFoldDB" id="A0A1I7T8I2"/>